<dbReference type="InterPro" id="IPR026319">
    <property type="entry name" value="ZC2HC1A/B-like"/>
</dbReference>
<keyword evidence="2" id="KW-1185">Reference proteome</keyword>
<gene>
    <name evidence="1" type="ORF">FNV43_RR27163</name>
</gene>
<dbReference type="Proteomes" id="UP000796880">
    <property type="component" value="Unassembled WGS sequence"/>
</dbReference>
<dbReference type="AlphaFoldDB" id="A0A8K0DQQ4"/>
<evidence type="ECO:0008006" key="3">
    <source>
        <dbReference type="Google" id="ProtNLM"/>
    </source>
</evidence>
<evidence type="ECO:0000313" key="1">
    <source>
        <dbReference type="EMBL" id="KAF3432423.1"/>
    </source>
</evidence>
<protein>
    <recommendedName>
        <fullName evidence="3">Zinc finger C2HC domain-containing protein</fullName>
    </recommendedName>
</protein>
<dbReference type="PANTHER" id="PTHR13555:SF36">
    <property type="entry name" value="ZINC FINGER C2HC DOMAIN-CONTAINING PROTEIN 1B"/>
    <property type="match status" value="1"/>
</dbReference>
<proteinExistence type="predicted"/>
<sequence>MGTRVPVQHYGIRSANSFIGSPLHDLNTVDPRPADIESISDVDRDAVTEDSLDNDDDSNAVDCMHQSYRNSLPLHSVGVDEERSSLENNGSQGYDILTIEDVSPIESARARFLQIIVDYFISDHVIEVTDSEADYAAQSTQDKLNKRKTREVQYEGDPRFALPLMYVANMYETLVNDVNIRLASLNGLRDKTIGVALEAAGGLYRRLAKKFPKKGPCTYKRRELATSLETRTRFPELVIQEEKRVRFVVVNGLDIAEKPNSMPMDDAEWFKRLTGRNEVFVSARDYKFYSPRHKYRRVASNSVSSIPTLPNFAGSDNSSVLATAQGFRSVSEPQNQQQTPCKHHLQQLSHQAQYHPIHQNHHQPMQQSQHAAHYSQNHQCGPPSHLPEITHGHHSPTMSQHMAVLQPLTGHVGGRLHVLPTSPAKFCDECGAPYLRETSKFCSECGVKRLGI</sequence>
<evidence type="ECO:0000313" key="2">
    <source>
        <dbReference type="Proteomes" id="UP000796880"/>
    </source>
</evidence>
<dbReference type="EMBL" id="VOIH02000012">
    <property type="protein sequence ID" value="KAF3432423.1"/>
    <property type="molecule type" value="Genomic_DNA"/>
</dbReference>
<comment type="caution">
    <text evidence="1">The sequence shown here is derived from an EMBL/GenBank/DDBJ whole genome shotgun (WGS) entry which is preliminary data.</text>
</comment>
<dbReference type="OrthoDB" id="1914234at2759"/>
<reference evidence="1" key="1">
    <citation type="submission" date="2020-03" db="EMBL/GenBank/DDBJ databases">
        <title>A high-quality chromosome-level genome assembly of a woody plant with both climbing and erect habits, Rhamnella rubrinervis.</title>
        <authorList>
            <person name="Lu Z."/>
            <person name="Yang Y."/>
            <person name="Zhu X."/>
            <person name="Sun Y."/>
        </authorList>
    </citation>
    <scope>NUCLEOTIDE SEQUENCE</scope>
    <source>
        <strain evidence="1">BYM</strain>
        <tissue evidence="1">Leaf</tissue>
    </source>
</reference>
<dbReference type="PANTHER" id="PTHR13555">
    <property type="entry name" value="C2H2 ZINC FINGER CGI-62-RELATED"/>
    <property type="match status" value="1"/>
</dbReference>
<accession>A0A8K0DQQ4</accession>
<name>A0A8K0DQQ4_9ROSA</name>
<organism evidence="1 2">
    <name type="scientific">Rhamnella rubrinervis</name>
    <dbReference type="NCBI Taxonomy" id="2594499"/>
    <lineage>
        <taxon>Eukaryota</taxon>
        <taxon>Viridiplantae</taxon>
        <taxon>Streptophyta</taxon>
        <taxon>Embryophyta</taxon>
        <taxon>Tracheophyta</taxon>
        <taxon>Spermatophyta</taxon>
        <taxon>Magnoliopsida</taxon>
        <taxon>eudicotyledons</taxon>
        <taxon>Gunneridae</taxon>
        <taxon>Pentapetalae</taxon>
        <taxon>rosids</taxon>
        <taxon>fabids</taxon>
        <taxon>Rosales</taxon>
        <taxon>Rhamnaceae</taxon>
        <taxon>rhamnoid group</taxon>
        <taxon>Rhamneae</taxon>
        <taxon>Rhamnella</taxon>
    </lineage>
</organism>